<dbReference type="Pfam" id="PF13560">
    <property type="entry name" value="HTH_31"/>
    <property type="match status" value="1"/>
</dbReference>
<accession>A0A7W7VE75</accession>
<dbReference type="PROSITE" id="PS50943">
    <property type="entry name" value="HTH_CROC1"/>
    <property type="match status" value="1"/>
</dbReference>
<organism evidence="2 3">
    <name type="scientific">Actinophytocola algeriensis</name>
    <dbReference type="NCBI Taxonomy" id="1768010"/>
    <lineage>
        <taxon>Bacteria</taxon>
        <taxon>Bacillati</taxon>
        <taxon>Actinomycetota</taxon>
        <taxon>Actinomycetes</taxon>
        <taxon>Pseudonocardiales</taxon>
        <taxon>Pseudonocardiaceae</taxon>
    </lineage>
</organism>
<gene>
    <name evidence="2" type="ORF">FHR82_003147</name>
</gene>
<keyword evidence="3" id="KW-1185">Reference proteome</keyword>
<evidence type="ECO:0000259" key="1">
    <source>
        <dbReference type="PROSITE" id="PS50943"/>
    </source>
</evidence>
<dbReference type="Pfam" id="PF19054">
    <property type="entry name" value="DUF5753"/>
    <property type="match status" value="1"/>
</dbReference>
<feature type="domain" description="HTH cro/C1-type" evidence="1">
    <location>
        <begin position="18"/>
        <end position="72"/>
    </location>
</feature>
<dbReference type="Gene3D" id="1.10.260.40">
    <property type="entry name" value="lambda repressor-like DNA-binding domains"/>
    <property type="match status" value="1"/>
</dbReference>
<dbReference type="InterPro" id="IPR043917">
    <property type="entry name" value="DUF5753"/>
</dbReference>
<dbReference type="SMART" id="SM00530">
    <property type="entry name" value="HTH_XRE"/>
    <property type="match status" value="1"/>
</dbReference>
<evidence type="ECO:0000313" key="3">
    <source>
        <dbReference type="Proteomes" id="UP000520767"/>
    </source>
</evidence>
<dbReference type="CDD" id="cd00093">
    <property type="entry name" value="HTH_XRE"/>
    <property type="match status" value="1"/>
</dbReference>
<name>A0A7W7VE75_9PSEU</name>
<protein>
    <submittedName>
        <fullName evidence="2">Transcriptional regulator with XRE-family HTH domain</fullName>
    </submittedName>
</protein>
<proteinExistence type="predicted"/>
<dbReference type="InterPro" id="IPR001387">
    <property type="entry name" value="Cro/C1-type_HTH"/>
</dbReference>
<dbReference type="EMBL" id="JACHJQ010000003">
    <property type="protein sequence ID" value="MBB4906927.1"/>
    <property type="molecule type" value="Genomic_DNA"/>
</dbReference>
<sequence length="282" mass="31474">MTENPNPSVRSRQVSALLRTLREDLGLSGSEVAKSLGMSPSKISRIETGSRGLRVDDVAALLGHYKVPEQKRAQILDQVRKAEERGWWESQGLGLPQLWQALINFESRATRIQNFEALVVPGLLQTDEYTEAIISSINKTLSKVELTNLVASRRARQAVLSRRELQFLAVIDEGALRRPITESGVMRRQLRHLADTSDRPNITIRVVPLQAGQYAGLRGSFAVLEFEDEPSLVYTENQVTSMFLDEKDDVAAYRVALGNILNEALEPAESAQLMARVAEEHE</sequence>
<dbReference type="InterPro" id="IPR010982">
    <property type="entry name" value="Lambda_DNA-bd_dom_sf"/>
</dbReference>
<dbReference type="Proteomes" id="UP000520767">
    <property type="component" value="Unassembled WGS sequence"/>
</dbReference>
<evidence type="ECO:0000313" key="2">
    <source>
        <dbReference type="EMBL" id="MBB4906927.1"/>
    </source>
</evidence>
<dbReference type="SUPFAM" id="SSF47413">
    <property type="entry name" value="lambda repressor-like DNA-binding domains"/>
    <property type="match status" value="1"/>
</dbReference>
<dbReference type="GO" id="GO:0003677">
    <property type="term" value="F:DNA binding"/>
    <property type="evidence" value="ECO:0007669"/>
    <property type="project" value="InterPro"/>
</dbReference>
<reference evidence="2 3" key="1">
    <citation type="submission" date="2020-08" db="EMBL/GenBank/DDBJ databases">
        <title>Genomic Encyclopedia of Type Strains, Phase III (KMG-III): the genomes of soil and plant-associated and newly described type strains.</title>
        <authorList>
            <person name="Whitman W."/>
        </authorList>
    </citation>
    <scope>NUCLEOTIDE SEQUENCE [LARGE SCALE GENOMIC DNA]</scope>
    <source>
        <strain evidence="2 3">CECT 8960</strain>
    </source>
</reference>
<dbReference type="AlphaFoldDB" id="A0A7W7VE75"/>
<dbReference type="RefSeq" id="WP_184811068.1">
    <property type="nucleotide sequence ID" value="NZ_JACHJQ010000003.1"/>
</dbReference>
<comment type="caution">
    <text evidence="2">The sequence shown here is derived from an EMBL/GenBank/DDBJ whole genome shotgun (WGS) entry which is preliminary data.</text>
</comment>